<organism evidence="2 3">
    <name type="scientific">Acetobacterium malicum</name>
    <dbReference type="NCBI Taxonomy" id="52692"/>
    <lineage>
        <taxon>Bacteria</taxon>
        <taxon>Bacillati</taxon>
        <taxon>Bacillota</taxon>
        <taxon>Clostridia</taxon>
        <taxon>Eubacteriales</taxon>
        <taxon>Eubacteriaceae</taxon>
        <taxon>Acetobacterium</taxon>
    </lineage>
</organism>
<keyword evidence="3" id="KW-1185">Reference proteome</keyword>
<evidence type="ECO:0000259" key="1">
    <source>
        <dbReference type="SMART" id="SM01321"/>
    </source>
</evidence>
<accession>A0ABR6YVT5</accession>
<name>A0ABR6YVT5_9FIRM</name>
<dbReference type="SUPFAM" id="SSF143422">
    <property type="entry name" value="Transposase IS200-like"/>
    <property type="match status" value="1"/>
</dbReference>
<dbReference type="InterPro" id="IPR002686">
    <property type="entry name" value="Transposase_17"/>
</dbReference>
<dbReference type="Pfam" id="PF01797">
    <property type="entry name" value="Y1_Tnp"/>
    <property type="match status" value="1"/>
</dbReference>
<dbReference type="Proteomes" id="UP000622405">
    <property type="component" value="Unassembled WGS sequence"/>
</dbReference>
<comment type="caution">
    <text evidence="2">The sequence shown here is derived from an EMBL/GenBank/DDBJ whole genome shotgun (WGS) entry which is preliminary data.</text>
</comment>
<evidence type="ECO:0000313" key="2">
    <source>
        <dbReference type="EMBL" id="MBC3899269.1"/>
    </source>
</evidence>
<dbReference type="RefSeq" id="WP_186893764.1">
    <property type="nucleotide sequence ID" value="NZ_WJBE01000004.1"/>
</dbReference>
<gene>
    <name evidence="2" type="ORF">GH811_06530</name>
</gene>
<evidence type="ECO:0000313" key="3">
    <source>
        <dbReference type="Proteomes" id="UP000622405"/>
    </source>
</evidence>
<proteinExistence type="predicted"/>
<protein>
    <submittedName>
        <fullName evidence="2">Transposase</fullName>
    </submittedName>
</protein>
<dbReference type="PANTHER" id="PTHR34322">
    <property type="entry name" value="TRANSPOSASE, Y1_TNP DOMAIN-CONTAINING"/>
    <property type="match status" value="1"/>
</dbReference>
<sequence length="252" mass="29854">MARQARIKSSTGVYHVMLKGIDSRNIFMDEDDKLFFMEKLKRARELGEFKLYAYCLMDNHVHLLLKEGEELGVSIKRITVGYVRYHNQKYGRTGHLFQNRYNSEPVEDERYLLAVMRYIHNNPLKAHMVESQAEYIWSSYQKYLDAYKNIFSRVDTEIVQSYFKNSVDFEKFSCEENQDDCLDTRTLIKCTDEDIKELIKASNYYSRIMDLPKSERDECINQIYRETGSSIRQLSRVLGIGKRIIENAIKEL</sequence>
<dbReference type="Gene3D" id="3.30.70.1290">
    <property type="entry name" value="Transposase IS200-like"/>
    <property type="match status" value="1"/>
</dbReference>
<reference evidence="2 3" key="1">
    <citation type="journal article" date="2020" name="mSystems">
        <title>Defining Genomic and Predicted Metabolic Features of the Acetobacterium Genus.</title>
        <authorList>
            <person name="Ross D.E."/>
            <person name="Marshall C.W."/>
            <person name="Gulliver D."/>
            <person name="May H.D."/>
            <person name="Norman R.S."/>
        </authorList>
    </citation>
    <scope>NUCLEOTIDE SEQUENCE [LARGE SCALE GENOMIC DNA]</scope>
    <source>
        <strain evidence="2 3">DSM 4132</strain>
    </source>
</reference>
<dbReference type="EMBL" id="WJBE01000004">
    <property type="protein sequence ID" value="MBC3899269.1"/>
    <property type="molecule type" value="Genomic_DNA"/>
</dbReference>
<feature type="domain" description="Transposase IS200-like" evidence="1">
    <location>
        <begin position="9"/>
        <end position="122"/>
    </location>
</feature>
<dbReference type="InterPro" id="IPR036515">
    <property type="entry name" value="Transposase_17_sf"/>
</dbReference>
<dbReference type="SMART" id="SM01321">
    <property type="entry name" value="Y1_Tnp"/>
    <property type="match status" value="1"/>
</dbReference>
<dbReference type="PANTHER" id="PTHR34322:SF2">
    <property type="entry name" value="TRANSPOSASE IS200-LIKE DOMAIN-CONTAINING PROTEIN"/>
    <property type="match status" value="1"/>
</dbReference>